<feature type="transmembrane region" description="Helical" evidence="5">
    <location>
        <begin position="174"/>
        <end position="192"/>
    </location>
</feature>
<evidence type="ECO:0000313" key="7">
    <source>
        <dbReference type="EMBL" id="MBT0770294.1"/>
    </source>
</evidence>
<dbReference type="Gene3D" id="1.20.1250.20">
    <property type="entry name" value="MFS general substrate transporter like domains"/>
    <property type="match status" value="1"/>
</dbReference>
<dbReference type="EMBL" id="JAHBAY010000005">
    <property type="protein sequence ID" value="MBT0770294.1"/>
    <property type="molecule type" value="Genomic_DNA"/>
</dbReference>
<protein>
    <submittedName>
        <fullName evidence="7">MFS transporter</fullName>
    </submittedName>
</protein>
<evidence type="ECO:0000256" key="1">
    <source>
        <dbReference type="ARBA" id="ARBA00004651"/>
    </source>
</evidence>
<name>A0ABS5TIR6_9ACTN</name>
<comment type="caution">
    <text evidence="7">The sequence shown here is derived from an EMBL/GenBank/DDBJ whole genome shotgun (WGS) entry which is preliminary data.</text>
</comment>
<evidence type="ECO:0000313" key="8">
    <source>
        <dbReference type="Proteomes" id="UP001197247"/>
    </source>
</evidence>
<keyword evidence="3 5" id="KW-1133">Transmembrane helix</keyword>
<comment type="subcellular location">
    <subcellularLocation>
        <location evidence="1">Cell membrane</location>
        <topology evidence="1">Multi-pass membrane protein</topology>
    </subcellularLocation>
</comment>
<evidence type="ECO:0000256" key="4">
    <source>
        <dbReference type="ARBA" id="ARBA00023136"/>
    </source>
</evidence>
<feature type="transmembrane region" description="Helical" evidence="5">
    <location>
        <begin position="310"/>
        <end position="331"/>
    </location>
</feature>
<feature type="domain" description="Major facilitator superfamily (MFS) profile" evidence="6">
    <location>
        <begin position="18"/>
        <end position="472"/>
    </location>
</feature>
<proteinExistence type="predicted"/>
<feature type="transmembrane region" description="Helical" evidence="5">
    <location>
        <begin position="17"/>
        <end position="40"/>
    </location>
</feature>
<dbReference type="PROSITE" id="PS50850">
    <property type="entry name" value="MFS"/>
    <property type="match status" value="1"/>
</dbReference>
<reference evidence="7 8" key="1">
    <citation type="submission" date="2021-05" db="EMBL/GenBank/DDBJ databases">
        <title>Kineosporia and Streptomyces sp. nov. two new marine actinobacteria isolated from Coral.</title>
        <authorList>
            <person name="Buangrab K."/>
            <person name="Sutthacheep M."/>
            <person name="Yeemin T."/>
            <person name="Harunari E."/>
            <person name="Igarashi Y."/>
            <person name="Kanchanasin P."/>
            <person name="Tanasupawat S."/>
            <person name="Phongsopitanun W."/>
        </authorList>
    </citation>
    <scope>NUCLEOTIDE SEQUENCE [LARGE SCALE GENOMIC DNA]</scope>
    <source>
        <strain evidence="7 8">J2-2</strain>
    </source>
</reference>
<dbReference type="PRINTS" id="PR01036">
    <property type="entry name" value="TCRTETB"/>
</dbReference>
<dbReference type="InterPro" id="IPR020846">
    <property type="entry name" value="MFS_dom"/>
</dbReference>
<feature type="transmembrane region" description="Helical" evidence="5">
    <location>
        <begin position="52"/>
        <end position="72"/>
    </location>
</feature>
<feature type="transmembrane region" description="Helical" evidence="5">
    <location>
        <begin position="239"/>
        <end position="257"/>
    </location>
</feature>
<gene>
    <name evidence="7" type="ORF">KIH74_15235</name>
</gene>
<dbReference type="PANTHER" id="PTHR42718:SF39">
    <property type="entry name" value="ACTINORHODIN TRANSPORTER-RELATED"/>
    <property type="match status" value="1"/>
</dbReference>
<evidence type="ECO:0000256" key="5">
    <source>
        <dbReference type="SAM" id="Phobius"/>
    </source>
</evidence>
<evidence type="ECO:0000256" key="3">
    <source>
        <dbReference type="ARBA" id="ARBA00022989"/>
    </source>
</evidence>
<keyword evidence="4 5" id="KW-0472">Membrane</keyword>
<feature type="transmembrane region" description="Helical" evidence="5">
    <location>
        <begin position="443"/>
        <end position="466"/>
    </location>
</feature>
<dbReference type="InterPro" id="IPR011701">
    <property type="entry name" value="MFS"/>
</dbReference>
<feature type="transmembrane region" description="Helical" evidence="5">
    <location>
        <begin position="278"/>
        <end position="304"/>
    </location>
</feature>
<evidence type="ECO:0000259" key="6">
    <source>
        <dbReference type="PROSITE" id="PS50850"/>
    </source>
</evidence>
<feature type="transmembrane region" description="Helical" evidence="5">
    <location>
        <begin position="146"/>
        <end position="168"/>
    </location>
</feature>
<feature type="transmembrane region" description="Helical" evidence="5">
    <location>
        <begin position="84"/>
        <end position="102"/>
    </location>
</feature>
<dbReference type="InterPro" id="IPR036259">
    <property type="entry name" value="MFS_trans_sf"/>
</dbReference>
<keyword evidence="8" id="KW-1185">Reference proteome</keyword>
<dbReference type="Proteomes" id="UP001197247">
    <property type="component" value="Unassembled WGS sequence"/>
</dbReference>
<dbReference type="Pfam" id="PF07690">
    <property type="entry name" value="MFS_1"/>
    <property type="match status" value="1"/>
</dbReference>
<keyword evidence="2 5" id="KW-0812">Transmembrane</keyword>
<organism evidence="7 8">
    <name type="scientific">Kineosporia corallincola</name>
    <dbReference type="NCBI Taxonomy" id="2835133"/>
    <lineage>
        <taxon>Bacteria</taxon>
        <taxon>Bacillati</taxon>
        <taxon>Actinomycetota</taxon>
        <taxon>Actinomycetes</taxon>
        <taxon>Kineosporiales</taxon>
        <taxon>Kineosporiaceae</taxon>
        <taxon>Kineosporia</taxon>
    </lineage>
</organism>
<accession>A0ABS5TIR6</accession>
<dbReference type="PANTHER" id="PTHR42718">
    <property type="entry name" value="MAJOR FACILITATOR SUPERFAMILY MULTIDRUG TRANSPORTER MFSC"/>
    <property type="match status" value="1"/>
</dbReference>
<sequence length="482" mass="50070">MTEQAVAATTSGRRYRLLLPTILLGNALNVIDAFIVNVAAPTVARDLHASSGELILIISGYSIAYACFLSTGGQLGDLFGHRTMFVWGMAGFVVSSAFAGLISDPALLVAGRVLQGLAAAAVVPQVLAMITTYFEGPERTRALSVFGIVMGVAGATAQLLGGLLVTALSWRAVFLFNVPVAVIGVALALWIIPADVVDRRRGSAAARTDPVGSLLLAGALSAVLVPSAFLSITGFDLRWWLLFAFTLVLAGVLIVRSRRREVRGRRSIVSLTVLRSRSFSHGAVGAFFLFFAYAGVMLVSTIALQQVAGFGSLAAGFILVTYSLGFLLGSWLTRAYAQSLRQWIYAIGGAAFALGCVGFSATALVVDDLRNGGAAIAVSLLVAGFGQSTLMVPLMGSSLADVGATERGIAAGMWGTNQQVAISVGTVVSGTVFYALVDGIGAGGAVVAVYLLLAGACAVAGTWMTYSVRRVVHGQDRCGPHR</sequence>
<feature type="transmembrane region" description="Helical" evidence="5">
    <location>
        <begin position="343"/>
        <end position="366"/>
    </location>
</feature>
<dbReference type="SUPFAM" id="SSF103473">
    <property type="entry name" value="MFS general substrate transporter"/>
    <property type="match status" value="1"/>
</dbReference>
<feature type="transmembrane region" description="Helical" evidence="5">
    <location>
        <begin position="420"/>
        <end position="437"/>
    </location>
</feature>
<feature type="transmembrane region" description="Helical" evidence="5">
    <location>
        <begin position="213"/>
        <end position="233"/>
    </location>
</feature>
<evidence type="ECO:0000256" key="2">
    <source>
        <dbReference type="ARBA" id="ARBA00022692"/>
    </source>
</evidence>
<feature type="transmembrane region" description="Helical" evidence="5">
    <location>
        <begin position="114"/>
        <end position="134"/>
    </location>
</feature>
<feature type="transmembrane region" description="Helical" evidence="5">
    <location>
        <begin position="372"/>
        <end position="399"/>
    </location>
</feature>
<dbReference type="Gene3D" id="1.20.1720.10">
    <property type="entry name" value="Multidrug resistance protein D"/>
    <property type="match status" value="1"/>
</dbReference>
<dbReference type="CDD" id="cd17321">
    <property type="entry name" value="MFS_MMR_MDR_like"/>
    <property type="match status" value="1"/>
</dbReference>
<dbReference type="RefSeq" id="WP_214156581.1">
    <property type="nucleotide sequence ID" value="NZ_JAHBAY010000005.1"/>
</dbReference>